<feature type="region of interest" description="Disordered" evidence="1">
    <location>
        <begin position="1"/>
        <end position="68"/>
    </location>
</feature>
<organism evidence="2 3">
    <name type="scientific">Puccinia triticina</name>
    <dbReference type="NCBI Taxonomy" id="208348"/>
    <lineage>
        <taxon>Eukaryota</taxon>
        <taxon>Fungi</taxon>
        <taxon>Dikarya</taxon>
        <taxon>Basidiomycota</taxon>
        <taxon>Pucciniomycotina</taxon>
        <taxon>Pucciniomycetes</taxon>
        <taxon>Pucciniales</taxon>
        <taxon>Pucciniaceae</taxon>
        <taxon>Puccinia</taxon>
    </lineage>
</organism>
<sequence length="85" mass="9509">MTYSSPPISSPRRASRLHNRAPLPRQPQLAHEFTNPRTLLDSSDPYDHLGSSEIIPLTASGDSESKRRLTRDLVLEVASARHPDH</sequence>
<evidence type="ECO:0000313" key="3">
    <source>
        <dbReference type="Proteomes" id="UP001164743"/>
    </source>
</evidence>
<accession>A0ABY7CSH6</accession>
<evidence type="ECO:0000256" key="1">
    <source>
        <dbReference type="SAM" id="MobiDB-lite"/>
    </source>
</evidence>
<dbReference type="GeneID" id="77812180"/>
<keyword evidence="3" id="KW-1185">Reference proteome</keyword>
<gene>
    <name evidence="2" type="ORF">PtA15_7A656</name>
</gene>
<reference evidence="2" key="1">
    <citation type="submission" date="2022-10" db="EMBL/GenBank/DDBJ databases">
        <title>Puccinia triticina Genome sequencing and assembly.</title>
        <authorList>
            <person name="Li C."/>
        </authorList>
    </citation>
    <scope>NUCLEOTIDE SEQUENCE</scope>
    <source>
        <strain evidence="2">Pt15</strain>
    </source>
</reference>
<feature type="compositionally biased region" description="Low complexity" evidence="1">
    <location>
        <begin position="1"/>
        <end position="12"/>
    </location>
</feature>
<dbReference type="EMBL" id="CP110427">
    <property type="protein sequence ID" value="WAQ86927.1"/>
    <property type="molecule type" value="Genomic_DNA"/>
</dbReference>
<proteinExistence type="predicted"/>
<dbReference type="RefSeq" id="XP_053022482.1">
    <property type="nucleotide sequence ID" value="XM_053171285.1"/>
</dbReference>
<dbReference type="Proteomes" id="UP001164743">
    <property type="component" value="Chromosome 7A"/>
</dbReference>
<evidence type="ECO:0000313" key="2">
    <source>
        <dbReference type="EMBL" id="WAQ86927.1"/>
    </source>
</evidence>
<name>A0ABY7CSH6_9BASI</name>
<protein>
    <submittedName>
        <fullName evidence="2">Uncharacterized protein</fullName>
    </submittedName>
</protein>